<protein>
    <submittedName>
        <fullName evidence="2">Uncharacterized protein</fullName>
    </submittedName>
</protein>
<comment type="caution">
    <text evidence="2">The sequence shown here is derived from an EMBL/GenBank/DDBJ whole genome shotgun (WGS) entry which is preliminary data.</text>
</comment>
<dbReference type="AlphaFoldDB" id="A0A151M839"/>
<evidence type="ECO:0000313" key="3">
    <source>
        <dbReference type="Proteomes" id="UP000050525"/>
    </source>
</evidence>
<name>A0A151M839_ALLMI</name>
<dbReference type="Proteomes" id="UP000050525">
    <property type="component" value="Unassembled WGS sequence"/>
</dbReference>
<gene>
    <name evidence="2" type="ORF">Y1Q_0012568</name>
</gene>
<accession>A0A151M839</accession>
<dbReference type="EMBL" id="AKHW03006358">
    <property type="protein sequence ID" value="KYO20683.1"/>
    <property type="molecule type" value="Genomic_DNA"/>
</dbReference>
<proteinExistence type="predicted"/>
<feature type="region of interest" description="Disordered" evidence="1">
    <location>
        <begin position="62"/>
        <end position="81"/>
    </location>
</feature>
<evidence type="ECO:0000313" key="2">
    <source>
        <dbReference type="EMBL" id="KYO20683.1"/>
    </source>
</evidence>
<keyword evidence="3" id="KW-1185">Reference proteome</keyword>
<reference evidence="2 3" key="1">
    <citation type="journal article" date="2012" name="Genome Biol.">
        <title>Sequencing three crocodilian genomes to illuminate the evolution of archosaurs and amniotes.</title>
        <authorList>
            <person name="St John J.A."/>
            <person name="Braun E.L."/>
            <person name="Isberg S.R."/>
            <person name="Miles L.G."/>
            <person name="Chong A.Y."/>
            <person name="Gongora J."/>
            <person name="Dalzell P."/>
            <person name="Moran C."/>
            <person name="Bed'hom B."/>
            <person name="Abzhanov A."/>
            <person name="Burgess S.C."/>
            <person name="Cooksey A.M."/>
            <person name="Castoe T.A."/>
            <person name="Crawford N.G."/>
            <person name="Densmore L.D."/>
            <person name="Drew J.C."/>
            <person name="Edwards S.V."/>
            <person name="Faircloth B.C."/>
            <person name="Fujita M.K."/>
            <person name="Greenwold M.J."/>
            <person name="Hoffmann F.G."/>
            <person name="Howard J.M."/>
            <person name="Iguchi T."/>
            <person name="Janes D.E."/>
            <person name="Khan S.Y."/>
            <person name="Kohno S."/>
            <person name="de Koning A.J."/>
            <person name="Lance S.L."/>
            <person name="McCarthy F.M."/>
            <person name="McCormack J.E."/>
            <person name="Merchant M.E."/>
            <person name="Peterson D.G."/>
            <person name="Pollock D.D."/>
            <person name="Pourmand N."/>
            <person name="Raney B.J."/>
            <person name="Roessler K.A."/>
            <person name="Sanford J.R."/>
            <person name="Sawyer R.H."/>
            <person name="Schmidt C.J."/>
            <person name="Triplett E.W."/>
            <person name="Tuberville T.D."/>
            <person name="Venegas-Anaya M."/>
            <person name="Howard J.T."/>
            <person name="Jarvis E.D."/>
            <person name="Guillette L.J.Jr."/>
            <person name="Glenn T.C."/>
            <person name="Green R.E."/>
            <person name="Ray D.A."/>
        </authorList>
    </citation>
    <scope>NUCLEOTIDE SEQUENCE [LARGE SCALE GENOMIC DNA]</scope>
    <source>
        <strain evidence="2">KSC_2009_1</strain>
    </source>
</reference>
<sequence length="142" mass="16333">MKKNKTKEMTDEITNMMTWFVAEDFSRTSSGKVLKPVLNILKAFQPKVDLLTQLATLYTENEEGGEKVEEKLEAEQQWEEEEELQQIKETIQVECSLYLGSPLASSIDSEQLRFMTFVTTTSTEWDSVDYQAFFQPQVSLTG</sequence>
<feature type="compositionally biased region" description="Basic and acidic residues" evidence="1">
    <location>
        <begin position="64"/>
        <end position="74"/>
    </location>
</feature>
<organism evidence="2 3">
    <name type="scientific">Alligator mississippiensis</name>
    <name type="common">American alligator</name>
    <dbReference type="NCBI Taxonomy" id="8496"/>
    <lineage>
        <taxon>Eukaryota</taxon>
        <taxon>Metazoa</taxon>
        <taxon>Chordata</taxon>
        <taxon>Craniata</taxon>
        <taxon>Vertebrata</taxon>
        <taxon>Euteleostomi</taxon>
        <taxon>Archelosauria</taxon>
        <taxon>Archosauria</taxon>
        <taxon>Crocodylia</taxon>
        <taxon>Alligatoridae</taxon>
        <taxon>Alligatorinae</taxon>
        <taxon>Alligator</taxon>
    </lineage>
</organism>
<evidence type="ECO:0000256" key="1">
    <source>
        <dbReference type="SAM" id="MobiDB-lite"/>
    </source>
</evidence>